<feature type="transmembrane region" description="Helical" evidence="6">
    <location>
        <begin position="319"/>
        <end position="341"/>
    </location>
</feature>
<dbReference type="VEuPathDB" id="FungiDB:HMPREF1541_09995"/>
<dbReference type="SUPFAM" id="SSF103473">
    <property type="entry name" value="MFS general substrate transporter"/>
    <property type="match status" value="1"/>
</dbReference>
<feature type="region of interest" description="Disordered" evidence="5">
    <location>
        <begin position="52"/>
        <end position="82"/>
    </location>
</feature>
<feature type="region of interest" description="Disordered" evidence="5">
    <location>
        <begin position="1"/>
        <end position="31"/>
    </location>
</feature>
<dbReference type="GeneID" id="19977334"/>
<dbReference type="GO" id="GO:0016020">
    <property type="term" value="C:membrane"/>
    <property type="evidence" value="ECO:0007669"/>
    <property type="project" value="UniProtKB-SubCell"/>
</dbReference>
<dbReference type="InterPro" id="IPR020846">
    <property type="entry name" value="MFS_dom"/>
</dbReference>
<dbReference type="AlphaFoldDB" id="W2SAR7"/>
<dbReference type="RefSeq" id="XP_008712888.1">
    <property type="nucleotide sequence ID" value="XM_008714666.1"/>
</dbReference>
<feature type="transmembrane region" description="Helical" evidence="6">
    <location>
        <begin position="168"/>
        <end position="184"/>
    </location>
</feature>
<keyword evidence="9" id="KW-1185">Reference proteome</keyword>
<evidence type="ECO:0000259" key="7">
    <source>
        <dbReference type="PROSITE" id="PS50850"/>
    </source>
</evidence>
<dbReference type="PROSITE" id="PS50850">
    <property type="entry name" value="MFS"/>
    <property type="match status" value="1"/>
</dbReference>
<dbReference type="Gene3D" id="1.20.1250.20">
    <property type="entry name" value="MFS general substrate transporter like domains"/>
    <property type="match status" value="2"/>
</dbReference>
<evidence type="ECO:0000256" key="4">
    <source>
        <dbReference type="ARBA" id="ARBA00023136"/>
    </source>
</evidence>
<dbReference type="PANTHER" id="PTHR23514:SF6">
    <property type="entry name" value="MAJOR FACILITATOR SUPERFAMILY (MFS) PROFILE DOMAIN-CONTAINING PROTEIN"/>
    <property type="match status" value="1"/>
</dbReference>
<dbReference type="eggNOG" id="ENOG502QSZ7">
    <property type="taxonomic scope" value="Eukaryota"/>
</dbReference>
<accession>W2SAR7</accession>
<evidence type="ECO:0000313" key="8">
    <source>
        <dbReference type="EMBL" id="ETN45118.1"/>
    </source>
</evidence>
<dbReference type="PANTHER" id="PTHR23514">
    <property type="entry name" value="BYPASS OF STOP CODON PROTEIN 6"/>
    <property type="match status" value="1"/>
</dbReference>
<feature type="transmembrane region" description="Helical" evidence="6">
    <location>
        <begin position="133"/>
        <end position="156"/>
    </location>
</feature>
<reference evidence="8 9" key="1">
    <citation type="submission" date="2013-03" db="EMBL/GenBank/DDBJ databases">
        <title>The Genome Sequence of Phialophora europaea CBS 101466.</title>
        <authorList>
            <consortium name="The Broad Institute Genomics Platform"/>
            <person name="Cuomo C."/>
            <person name="de Hoog S."/>
            <person name="Gorbushina A."/>
            <person name="Walker B."/>
            <person name="Young S.K."/>
            <person name="Zeng Q."/>
            <person name="Gargeya S."/>
            <person name="Fitzgerald M."/>
            <person name="Haas B."/>
            <person name="Abouelleil A."/>
            <person name="Allen A.W."/>
            <person name="Alvarado L."/>
            <person name="Arachchi H.M."/>
            <person name="Berlin A.M."/>
            <person name="Chapman S.B."/>
            <person name="Gainer-Dewar J."/>
            <person name="Goldberg J."/>
            <person name="Griggs A."/>
            <person name="Gujja S."/>
            <person name="Hansen M."/>
            <person name="Howarth C."/>
            <person name="Imamovic A."/>
            <person name="Ireland A."/>
            <person name="Larimer J."/>
            <person name="McCowan C."/>
            <person name="Murphy C."/>
            <person name="Pearson M."/>
            <person name="Poon T.W."/>
            <person name="Priest M."/>
            <person name="Roberts A."/>
            <person name="Saif S."/>
            <person name="Shea T."/>
            <person name="Sisk P."/>
            <person name="Sykes S."/>
            <person name="Wortman J."/>
            <person name="Nusbaum C."/>
            <person name="Birren B."/>
        </authorList>
    </citation>
    <scope>NUCLEOTIDE SEQUENCE [LARGE SCALE GENOMIC DNA]</scope>
    <source>
        <strain evidence="8 9">CBS 101466</strain>
    </source>
</reference>
<evidence type="ECO:0000256" key="3">
    <source>
        <dbReference type="ARBA" id="ARBA00022989"/>
    </source>
</evidence>
<dbReference type="InterPro" id="IPR051788">
    <property type="entry name" value="MFS_Transporter"/>
</dbReference>
<dbReference type="InParanoid" id="W2SAR7"/>
<feature type="transmembrane region" description="Helical" evidence="6">
    <location>
        <begin position="190"/>
        <end position="209"/>
    </location>
</feature>
<organism evidence="8 9">
    <name type="scientific">Cyphellophora europaea (strain CBS 101466)</name>
    <name type="common">Phialophora europaea</name>
    <dbReference type="NCBI Taxonomy" id="1220924"/>
    <lineage>
        <taxon>Eukaryota</taxon>
        <taxon>Fungi</taxon>
        <taxon>Dikarya</taxon>
        <taxon>Ascomycota</taxon>
        <taxon>Pezizomycotina</taxon>
        <taxon>Eurotiomycetes</taxon>
        <taxon>Chaetothyriomycetidae</taxon>
        <taxon>Chaetothyriales</taxon>
        <taxon>Cyphellophoraceae</taxon>
        <taxon>Cyphellophora</taxon>
    </lineage>
</organism>
<feature type="transmembrane region" description="Helical" evidence="6">
    <location>
        <begin position="471"/>
        <end position="491"/>
    </location>
</feature>
<dbReference type="EMBL" id="KB822713">
    <property type="protein sequence ID" value="ETN45118.1"/>
    <property type="molecule type" value="Genomic_DNA"/>
</dbReference>
<name>W2SAR7_CYPE1</name>
<dbReference type="Proteomes" id="UP000030752">
    <property type="component" value="Unassembled WGS sequence"/>
</dbReference>
<feature type="transmembrane region" description="Helical" evidence="6">
    <location>
        <begin position="445"/>
        <end position="465"/>
    </location>
</feature>
<dbReference type="InterPro" id="IPR036259">
    <property type="entry name" value="MFS_trans_sf"/>
</dbReference>
<dbReference type="GO" id="GO:0022857">
    <property type="term" value="F:transmembrane transporter activity"/>
    <property type="evidence" value="ECO:0007669"/>
    <property type="project" value="InterPro"/>
</dbReference>
<feature type="transmembrane region" description="Helical" evidence="6">
    <location>
        <begin position="221"/>
        <end position="242"/>
    </location>
</feature>
<feature type="transmembrane region" description="Helical" evidence="6">
    <location>
        <begin position="384"/>
        <end position="402"/>
    </location>
</feature>
<gene>
    <name evidence="8" type="ORF">HMPREF1541_09995</name>
</gene>
<evidence type="ECO:0000256" key="6">
    <source>
        <dbReference type="SAM" id="Phobius"/>
    </source>
</evidence>
<feature type="transmembrane region" description="Helical" evidence="6">
    <location>
        <begin position="414"/>
        <end position="433"/>
    </location>
</feature>
<evidence type="ECO:0000256" key="1">
    <source>
        <dbReference type="ARBA" id="ARBA00004141"/>
    </source>
</evidence>
<protein>
    <recommendedName>
        <fullName evidence="7">Major facilitator superfamily (MFS) profile domain-containing protein</fullName>
    </recommendedName>
</protein>
<feature type="transmembrane region" description="Helical" evidence="6">
    <location>
        <begin position="103"/>
        <end position="127"/>
    </location>
</feature>
<comment type="subcellular location">
    <subcellularLocation>
        <location evidence="1">Membrane</location>
        <topology evidence="1">Multi-pass membrane protein</topology>
    </subcellularLocation>
</comment>
<evidence type="ECO:0000313" key="9">
    <source>
        <dbReference type="Proteomes" id="UP000030752"/>
    </source>
</evidence>
<dbReference type="Pfam" id="PF07690">
    <property type="entry name" value="MFS_1"/>
    <property type="match status" value="1"/>
</dbReference>
<dbReference type="OrthoDB" id="413079at2759"/>
<keyword evidence="3 6" id="KW-1133">Transmembrane helix</keyword>
<feature type="domain" description="Major facilitator superfamily (MFS) profile" evidence="7">
    <location>
        <begin position="102"/>
        <end position="498"/>
    </location>
</feature>
<dbReference type="HOGENOM" id="CLU_021993_1_0_1"/>
<evidence type="ECO:0000256" key="5">
    <source>
        <dbReference type="SAM" id="MobiDB-lite"/>
    </source>
</evidence>
<sequence length="499" mass="53121">MAALSAPVGAFIQHEPSREPSIESPSKVHLHQKITGPSNLELDTLQWGERISGPADSTKVASSSGAVTPGELERSQPSTPTRDEAIDAVAATSLNTPQIRWRLGATGVVFLCVGMVDAATGAVLPSIEAQYNVSYAVVSLLFITYAFGFIAAAPVISTIDSKFGRSRTLMIACTFLCVGYIALICRPPFAVVVLAFWFIGVGVAIFLAVSNSYMVNLAHGTVLLGFMHGLYGVGGTVSPLIATAMISQGIPWSMFYTIPLALSVVSVGTMGWAFRSFEEDASVQLLTALERTASRRAAAQGEPTKRQLLWQSLKNRTTLLGALFIFFYQGGEVAISGWVISYLIHYRDGDPSQVGNVTSGFWGGITLGRFLLTGICHRIGEKRAVVGLIASAAVFQSLVWAVPNIITNAVAESIVGLFLGPVYPCSMAVFAMLWPRNIQIGSLGLVSSMGSAGGAFVPFVTGLMAQAISTVVLHPIVLFSFAMMIGAWFGLPKIQKRTE</sequence>
<dbReference type="FunFam" id="1.20.1250.20:FF:000286">
    <property type="entry name" value="MFS efflux transporter"/>
    <property type="match status" value="1"/>
</dbReference>
<dbReference type="InterPro" id="IPR011701">
    <property type="entry name" value="MFS"/>
</dbReference>
<evidence type="ECO:0000256" key="2">
    <source>
        <dbReference type="ARBA" id="ARBA00022692"/>
    </source>
</evidence>
<keyword evidence="2 6" id="KW-0812">Transmembrane</keyword>
<feature type="transmembrane region" description="Helical" evidence="6">
    <location>
        <begin position="353"/>
        <end position="372"/>
    </location>
</feature>
<feature type="transmembrane region" description="Helical" evidence="6">
    <location>
        <begin position="254"/>
        <end position="274"/>
    </location>
</feature>
<keyword evidence="4 6" id="KW-0472">Membrane</keyword>
<dbReference type="FunCoup" id="W2SAR7">
    <property type="interactions" value="18"/>
</dbReference>
<proteinExistence type="predicted"/>